<dbReference type="Proteomes" id="UP000554482">
    <property type="component" value="Unassembled WGS sequence"/>
</dbReference>
<keyword evidence="2" id="KW-0677">Repeat</keyword>
<keyword evidence="5" id="KW-0675">Receptor</keyword>
<dbReference type="InterPro" id="IPR013210">
    <property type="entry name" value="LRR_N_plant-typ"/>
</dbReference>
<keyword evidence="1" id="KW-0433">Leucine-rich repeat</keyword>
<keyword evidence="6" id="KW-1185">Reference proteome</keyword>
<keyword evidence="3" id="KW-0732">Signal</keyword>
<feature type="domain" description="Leucine-rich repeat-containing N-terminal plant-type" evidence="4">
    <location>
        <begin position="37"/>
        <end position="73"/>
    </location>
</feature>
<evidence type="ECO:0000259" key="4">
    <source>
        <dbReference type="Pfam" id="PF08263"/>
    </source>
</evidence>
<evidence type="ECO:0000313" key="5">
    <source>
        <dbReference type="EMBL" id="KAF5191242.1"/>
    </source>
</evidence>
<dbReference type="Pfam" id="PF00560">
    <property type="entry name" value="LRR_1"/>
    <property type="match status" value="4"/>
</dbReference>
<dbReference type="InterPro" id="IPR001611">
    <property type="entry name" value="Leu-rich_rpt"/>
</dbReference>
<keyword evidence="5" id="KW-0418">Kinase</keyword>
<dbReference type="OrthoDB" id="676979at2759"/>
<dbReference type="Pfam" id="PF08263">
    <property type="entry name" value="LRRNT_2"/>
    <property type="match status" value="1"/>
</dbReference>
<keyword evidence="5" id="KW-0808">Transferase</keyword>
<gene>
    <name evidence="5" type="ORF">FRX31_019172</name>
</gene>
<dbReference type="PANTHER" id="PTHR48065">
    <property type="entry name" value="OS10G0469600 PROTEIN"/>
    <property type="match status" value="1"/>
</dbReference>
<proteinExistence type="predicted"/>
<dbReference type="EMBL" id="JABWDY010023025">
    <property type="protein sequence ID" value="KAF5191242.1"/>
    <property type="molecule type" value="Genomic_DNA"/>
</dbReference>
<comment type="caution">
    <text evidence="5">The sequence shown here is derived from an EMBL/GenBank/DDBJ whole genome shotgun (WGS) entry which is preliminary data.</text>
</comment>
<organism evidence="5 6">
    <name type="scientific">Thalictrum thalictroides</name>
    <name type="common">Rue-anemone</name>
    <name type="synonym">Anemone thalictroides</name>
    <dbReference type="NCBI Taxonomy" id="46969"/>
    <lineage>
        <taxon>Eukaryota</taxon>
        <taxon>Viridiplantae</taxon>
        <taxon>Streptophyta</taxon>
        <taxon>Embryophyta</taxon>
        <taxon>Tracheophyta</taxon>
        <taxon>Spermatophyta</taxon>
        <taxon>Magnoliopsida</taxon>
        <taxon>Ranunculales</taxon>
        <taxon>Ranunculaceae</taxon>
        <taxon>Thalictroideae</taxon>
        <taxon>Thalictrum</taxon>
    </lineage>
</organism>
<dbReference type="GO" id="GO:0016301">
    <property type="term" value="F:kinase activity"/>
    <property type="evidence" value="ECO:0007669"/>
    <property type="project" value="UniProtKB-KW"/>
</dbReference>
<dbReference type="Gene3D" id="3.80.10.10">
    <property type="entry name" value="Ribonuclease Inhibitor"/>
    <property type="match status" value="2"/>
</dbReference>
<evidence type="ECO:0000313" key="6">
    <source>
        <dbReference type="Proteomes" id="UP000554482"/>
    </source>
</evidence>
<evidence type="ECO:0000256" key="1">
    <source>
        <dbReference type="ARBA" id="ARBA00022614"/>
    </source>
</evidence>
<feature type="signal peptide" evidence="3">
    <location>
        <begin position="1"/>
        <end position="32"/>
    </location>
</feature>
<evidence type="ECO:0000256" key="3">
    <source>
        <dbReference type="SAM" id="SignalP"/>
    </source>
</evidence>
<name>A0A7J6W3Y6_THATH</name>
<protein>
    <submittedName>
        <fullName evidence="5">Leucine-rich repeat receptor protein kinase ems1</fullName>
    </submittedName>
</protein>
<dbReference type="PANTHER" id="PTHR48065:SF75">
    <property type="entry name" value="LEUCINE-RICH REPEAT-CONTAINING N-TERMINAL PLANT-TYPE DOMAIN-CONTAINING PROTEIN"/>
    <property type="match status" value="1"/>
</dbReference>
<sequence length="323" mass="35463">MVLVFTSTPPHHLVLVVLVLLLISVFSPICFAKCHVDDEAGLLAFKSGITQDHGLLSSWIPGTDCCKWSGVRCLNTDYDRVTNLILYGDSTVPNGSLTGTISPSLFIKAQQLSRISIESHPNLTGTLPKEIFNLPNLVYISMRYTKLSGLLSIDDKTPKSTRFKQLSLVANQFTGPIPNSISQFTHLIALDLNDNKFSGGIPYGIRYLRKLVHMSLDNNQLSGQIPDIFSLFAFKELTLSYNKLSGRIPPSLSSLAPELVLFRASHNALTGRIPDYIANFKQLIDLDLSYNRLSGPIPKTKFPAESFLGNAGLCGSPLPPCKN</sequence>
<accession>A0A7J6W3Y6</accession>
<dbReference type="AlphaFoldDB" id="A0A7J6W3Y6"/>
<dbReference type="InterPro" id="IPR032675">
    <property type="entry name" value="LRR_dom_sf"/>
</dbReference>
<feature type="chain" id="PRO_5029660282" evidence="3">
    <location>
        <begin position="33"/>
        <end position="323"/>
    </location>
</feature>
<evidence type="ECO:0000256" key="2">
    <source>
        <dbReference type="ARBA" id="ARBA00022737"/>
    </source>
</evidence>
<reference evidence="5 6" key="1">
    <citation type="submission" date="2020-06" db="EMBL/GenBank/DDBJ databases">
        <title>Transcriptomic and genomic resources for Thalictrum thalictroides and T. hernandezii: Facilitating candidate gene discovery in an emerging model plant lineage.</title>
        <authorList>
            <person name="Arias T."/>
            <person name="Riano-Pachon D.M."/>
            <person name="Di Stilio V.S."/>
        </authorList>
    </citation>
    <scope>NUCLEOTIDE SEQUENCE [LARGE SCALE GENOMIC DNA]</scope>
    <source>
        <strain evidence="6">cv. WT478/WT964</strain>
        <tissue evidence="5">Leaves</tissue>
    </source>
</reference>
<dbReference type="SUPFAM" id="SSF52058">
    <property type="entry name" value="L domain-like"/>
    <property type="match status" value="1"/>
</dbReference>